<dbReference type="InterPro" id="IPR044043">
    <property type="entry name" value="VanA_C_cat"/>
</dbReference>
<protein>
    <recommendedName>
        <fullName evidence="6">Rieske domain-containing protein</fullName>
    </recommendedName>
</protein>
<dbReference type="InterPro" id="IPR050584">
    <property type="entry name" value="Cholesterol_7-desaturase"/>
</dbReference>
<dbReference type="AlphaFoldDB" id="A0A381SM38"/>
<dbReference type="GO" id="GO:0046872">
    <property type="term" value="F:metal ion binding"/>
    <property type="evidence" value="ECO:0007669"/>
    <property type="project" value="UniProtKB-KW"/>
</dbReference>
<dbReference type="Gene3D" id="3.90.380.10">
    <property type="entry name" value="Naphthalene 1,2-dioxygenase Alpha Subunit, Chain A, domain 1"/>
    <property type="match status" value="1"/>
</dbReference>
<organism evidence="7">
    <name type="scientific">marine metagenome</name>
    <dbReference type="NCBI Taxonomy" id="408172"/>
    <lineage>
        <taxon>unclassified sequences</taxon>
        <taxon>metagenomes</taxon>
        <taxon>ecological metagenomes</taxon>
    </lineage>
</organism>
<evidence type="ECO:0000313" key="7">
    <source>
        <dbReference type="EMBL" id="SVA04391.1"/>
    </source>
</evidence>
<dbReference type="Pfam" id="PF00355">
    <property type="entry name" value="Rieske"/>
    <property type="match status" value="1"/>
</dbReference>
<reference evidence="7" key="1">
    <citation type="submission" date="2018-05" db="EMBL/GenBank/DDBJ databases">
        <authorList>
            <person name="Lanie J.A."/>
            <person name="Ng W.-L."/>
            <person name="Kazmierczak K.M."/>
            <person name="Andrzejewski T.M."/>
            <person name="Davidsen T.M."/>
            <person name="Wayne K.J."/>
            <person name="Tettelin H."/>
            <person name="Glass J.I."/>
            <person name="Rusch D."/>
            <person name="Podicherti R."/>
            <person name="Tsui H.-C.T."/>
            <person name="Winkler M.E."/>
        </authorList>
    </citation>
    <scope>NUCLEOTIDE SEQUENCE</scope>
</reference>
<keyword evidence="2" id="KW-0479">Metal-binding</keyword>
<accession>A0A381SM38</accession>
<dbReference type="PANTHER" id="PTHR21266">
    <property type="entry name" value="IRON-SULFUR DOMAIN CONTAINING PROTEIN"/>
    <property type="match status" value="1"/>
</dbReference>
<dbReference type="SUPFAM" id="SSF55961">
    <property type="entry name" value="Bet v1-like"/>
    <property type="match status" value="1"/>
</dbReference>
<evidence type="ECO:0000256" key="5">
    <source>
        <dbReference type="ARBA" id="ARBA00023014"/>
    </source>
</evidence>
<dbReference type="Pfam" id="PF19112">
    <property type="entry name" value="VanA_C"/>
    <property type="match status" value="1"/>
</dbReference>
<feature type="non-terminal residue" evidence="7">
    <location>
        <position position="1"/>
    </location>
</feature>
<dbReference type="PANTHER" id="PTHR21266:SF60">
    <property type="entry name" value="3-KETOSTEROID-9-ALPHA-MONOOXYGENASE, OXYGENASE COMPONENT"/>
    <property type="match status" value="1"/>
</dbReference>
<dbReference type="GO" id="GO:0016491">
    <property type="term" value="F:oxidoreductase activity"/>
    <property type="evidence" value="ECO:0007669"/>
    <property type="project" value="UniProtKB-KW"/>
</dbReference>
<keyword evidence="5" id="KW-0411">Iron-sulfur</keyword>
<gene>
    <name evidence="7" type="ORF">METZ01_LOCUS57245</name>
</gene>
<keyword evidence="4" id="KW-0408">Iron</keyword>
<dbReference type="InterPro" id="IPR017941">
    <property type="entry name" value="Rieske_2Fe-2S"/>
</dbReference>
<dbReference type="GO" id="GO:0051537">
    <property type="term" value="F:2 iron, 2 sulfur cluster binding"/>
    <property type="evidence" value="ECO:0007669"/>
    <property type="project" value="UniProtKB-KW"/>
</dbReference>
<evidence type="ECO:0000256" key="3">
    <source>
        <dbReference type="ARBA" id="ARBA00023002"/>
    </source>
</evidence>
<evidence type="ECO:0000256" key="2">
    <source>
        <dbReference type="ARBA" id="ARBA00022723"/>
    </source>
</evidence>
<keyword evidence="3" id="KW-0560">Oxidoreductase</keyword>
<dbReference type="EMBL" id="UINC01003220">
    <property type="protein sequence ID" value="SVA04391.1"/>
    <property type="molecule type" value="Genomic_DNA"/>
</dbReference>
<dbReference type="PROSITE" id="PS51296">
    <property type="entry name" value="RIESKE"/>
    <property type="match status" value="1"/>
</dbReference>
<dbReference type="InterPro" id="IPR036922">
    <property type="entry name" value="Rieske_2Fe-2S_sf"/>
</dbReference>
<evidence type="ECO:0000259" key="6">
    <source>
        <dbReference type="PROSITE" id="PS51296"/>
    </source>
</evidence>
<dbReference type="CDD" id="cd03469">
    <property type="entry name" value="Rieske_RO_Alpha_N"/>
    <property type="match status" value="1"/>
</dbReference>
<proteinExistence type="predicted"/>
<name>A0A381SM38_9ZZZZ</name>
<keyword evidence="1" id="KW-0001">2Fe-2S</keyword>
<dbReference type="SUPFAM" id="SSF50022">
    <property type="entry name" value="ISP domain"/>
    <property type="match status" value="1"/>
</dbReference>
<evidence type="ECO:0000256" key="4">
    <source>
        <dbReference type="ARBA" id="ARBA00023004"/>
    </source>
</evidence>
<sequence>VGDPLLGVRERWYMLGTSELVGGDPVPVRALGEDLVLWRDGEGHPRLMLDHCPHRGARLSIGDVVDGQLQCWYHHWRFNADGQCMSVPSQGGICALAARTRVESVYPVEEQAGYLWAWMGTQSPTPLVLPEEFTDPRWSTFPETVAWSANWLLGLENLVDLMHAPFLHARSITLNGGITDDRVLVTDHDDGFEVTRKNQSGANFDWIDVHLGALPHVRLDIPLPPSAGPGPDLRILGFLLPRDNDETLVHFPRFREVSGGERLIWRSLYRLRLRGTHLHVLNQDKVMLESMRTVEEAHRDEHLAQADRPVIHLRRTLEPVFAAQRERFGLPAETLANGVDD</sequence>
<dbReference type="Gene3D" id="2.102.10.10">
    <property type="entry name" value="Rieske [2Fe-2S] iron-sulphur domain"/>
    <property type="match status" value="1"/>
</dbReference>
<evidence type="ECO:0000256" key="1">
    <source>
        <dbReference type="ARBA" id="ARBA00022714"/>
    </source>
</evidence>
<feature type="domain" description="Rieske" evidence="6">
    <location>
        <begin position="12"/>
        <end position="117"/>
    </location>
</feature>